<dbReference type="SUPFAM" id="SSF50978">
    <property type="entry name" value="WD40 repeat-like"/>
    <property type="match status" value="2"/>
</dbReference>
<dbReference type="Gene3D" id="2.40.10.10">
    <property type="entry name" value="Trypsin-like serine proteases"/>
    <property type="match status" value="2"/>
</dbReference>
<dbReference type="Proteomes" id="UP000603200">
    <property type="component" value="Unassembled WGS sequence"/>
</dbReference>
<evidence type="ECO:0000259" key="4">
    <source>
        <dbReference type="Pfam" id="PF20703"/>
    </source>
</evidence>
<protein>
    <recommendedName>
        <fullName evidence="4">Novel STAND NTPase 1 domain-containing protein</fullName>
    </recommendedName>
</protein>
<comment type="caution">
    <text evidence="5">The sequence shown here is derived from an EMBL/GenBank/DDBJ whole genome shotgun (WGS) entry which is preliminary data.</text>
</comment>
<dbReference type="PROSITE" id="PS50294">
    <property type="entry name" value="WD_REPEATS_REGION"/>
    <property type="match status" value="9"/>
</dbReference>
<keyword evidence="1 3" id="KW-0853">WD repeat</keyword>
<evidence type="ECO:0000256" key="2">
    <source>
        <dbReference type="ARBA" id="ARBA00022737"/>
    </source>
</evidence>
<feature type="repeat" description="WD" evidence="3">
    <location>
        <begin position="742"/>
        <end position="783"/>
    </location>
</feature>
<dbReference type="Pfam" id="PF20703">
    <property type="entry name" value="nSTAND1"/>
    <property type="match status" value="1"/>
</dbReference>
<dbReference type="RefSeq" id="WP_203841536.1">
    <property type="nucleotide sequence ID" value="NZ_BAAATV010000019.1"/>
</dbReference>
<evidence type="ECO:0000256" key="1">
    <source>
        <dbReference type="ARBA" id="ARBA00022574"/>
    </source>
</evidence>
<dbReference type="InterPro" id="IPR009003">
    <property type="entry name" value="Peptidase_S1_PA"/>
</dbReference>
<feature type="repeat" description="WD" evidence="3">
    <location>
        <begin position="1034"/>
        <end position="1075"/>
    </location>
</feature>
<evidence type="ECO:0000313" key="6">
    <source>
        <dbReference type="Proteomes" id="UP000603200"/>
    </source>
</evidence>
<feature type="repeat" description="WD" evidence="3">
    <location>
        <begin position="1117"/>
        <end position="1158"/>
    </location>
</feature>
<dbReference type="InterPro" id="IPR015943">
    <property type="entry name" value="WD40/YVTN_repeat-like_dom_sf"/>
</dbReference>
<feature type="repeat" description="WD" evidence="3">
    <location>
        <begin position="874"/>
        <end position="908"/>
    </location>
</feature>
<feature type="repeat" description="WD" evidence="3">
    <location>
        <begin position="909"/>
        <end position="950"/>
    </location>
</feature>
<dbReference type="SUPFAM" id="SSF50494">
    <property type="entry name" value="Trypsin-like serine proteases"/>
    <property type="match status" value="1"/>
</dbReference>
<dbReference type="InterPro" id="IPR049052">
    <property type="entry name" value="nSTAND1"/>
</dbReference>
<feature type="repeat" description="WD" evidence="3">
    <location>
        <begin position="1159"/>
        <end position="1200"/>
    </location>
</feature>
<accession>A0ABQ4A105</accession>
<evidence type="ECO:0000256" key="3">
    <source>
        <dbReference type="PROSITE-ProRule" id="PRU00221"/>
    </source>
</evidence>
<feature type="repeat" description="WD" evidence="3">
    <location>
        <begin position="1073"/>
        <end position="1113"/>
    </location>
</feature>
<dbReference type="InterPro" id="IPR020472">
    <property type="entry name" value="WD40_PAC1"/>
</dbReference>
<feature type="repeat" description="WD" evidence="3">
    <location>
        <begin position="1243"/>
        <end position="1284"/>
    </location>
</feature>
<organism evidence="5 6">
    <name type="scientific">Winogradskya humida</name>
    <dbReference type="NCBI Taxonomy" id="113566"/>
    <lineage>
        <taxon>Bacteria</taxon>
        <taxon>Bacillati</taxon>
        <taxon>Actinomycetota</taxon>
        <taxon>Actinomycetes</taxon>
        <taxon>Micromonosporales</taxon>
        <taxon>Micromonosporaceae</taxon>
        <taxon>Winogradskya</taxon>
    </lineage>
</organism>
<dbReference type="PANTHER" id="PTHR22847:SF637">
    <property type="entry name" value="WD REPEAT DOMAIN 5B"/>
    <property type="match status" value="1"/>
</dbReference>
<dbReference type="Gene3D" id="2.130.10.10">
    <property type="entry name" value="YVTN repeat-like/Quinoprotein amine dehydrogenase"/>
    <property type="match status" value="5"/>
</dbReference>
<feature type="domain" description="Novel STAND NTPase 1" evidence="4">
    <location>
        <begin position="218"/>
        <end position="609"/>
    </location>
</feature>
<feature type="repeat" description="WD" evidence="3">
    <location>
        <begin position="992"/>
        <end position="1024"/>
    </location>
</feature>
<dbReference type="PANTHER" id="PTHR22847">
    <property type="entry name" value="WD40 REPEAT PROTEIN"/>
    <property type="match status" value="1"/>
</dbReference>
<dbReference type="PROSITE" id="PS50082">
    <property type="entry name" value="WD_REPEATS_2"/>
    <property type="match status" value="12"/>
</dbReference>
<sequence length="1356" mass="142604">MTLARSTPTHVEVAPRGSGIAVLVDPDGAAHGVGFLAGDGAIVTCAHVVEATGAGPGDRVSLTFPHVPGLPSAVAWVDPAAWRHRDGTDVAVLRLDEVPAGAGVLPLGSAAGCRGHGLWMYGVPGPGPRGRFGYARAGDLLPDVDGDGQLLQLTDANDVTVGFSGSPVFDDETGLVIGMVTAIDRADQYQRGAGIAYATAVETLRQVDRALGEQTVCPYRGLAPFTAAHAAWFHGRAGAVQRVVASLTRRAVLLLGPSGSGKSSLVQAGVLPEITAGRAAPGSDGWAMITARPGTDLLAELEAAGLAGAVRDGLVHAVRGHPDTTSPGRRLLLIIDQFEEVFAQPAARDLLAQLEELVRSAAPPTLLLIMRDDFYPRFAAAAPTLLHALTPGVVNIPAVLTRGEATDIVERPAATVGLRFEPGLVARILADLEAAGDGSVPVTALPVLELAMLQLWERRADGRLTHDGYQRIGQLAGSLTARCDHSIAALDPALQPIARQVLTALVRPADLHQHTPSARRQVPLDQLRDLVGDDDAFEAVVRALTTPTPLIVTHARAGAPEAPPIAELIHDSLIRHWVTLRDWIAEDYRFHDWLRRAEEQRQHWTGTTNRADLLAGVELAEGLSWSRQSRLPGAVAAFLGASERAATARARRVRTVMIAMVMLLVLTVSAAVFASYQSNKAGQLRQAAQSRQAAVQSEANATGNPDLSALLAVHAYRMSRTPEAAARLNDAYAATAALAHTFESGGGSVHAIAANEDESILAAGTAHGTVQLWDLRDGSRTSLPSPGGGGAVTAVAFAPHGNALAVGDETTVQIWDLVTRRVRELPGDLTFPVSTLAYSPDGATLAVGTEDGDVLTWSVPSDTVTTVHHGMDVVHAVAFSPDGHTLASADDDNTVSLWDARTRKLRRVLEHHTDSVTSLSFSPDSHTLATGSYDNRVLIWPVAAGTPSDVAQYPDSITSVAFSPDGSTLAVGDGDGRLQLHDPTGAVGERRLLGHTNTVASMTYLPKRKRLVTGSADGTVRLWDTAAGADDHLLRGHDGLVDAVAFAPNSNQLVSGDDDGELRLWDGTTGTVLGHQDGAISTVAFGPHGHVASGGSDHKVHLWDMAATVEAQRHRILPAHEDSITALAFNRDGTLLASGSYDNSIRLWNTADRRATKIPSGHTDTVTSLAFNHDQTLLASGGDDGLVTLWDLAAGRPRSHLVDPSGQVKSVAFSPSGDAVATGGADGTIRVWNLTGGEPRLSLIGHTGPVRSVAFSPDGRTLASGSEDMTIRLWNTRTGDRERTLISGDVYVRSVAFSPDGRTLAGGGRMVGLWSTTSPGPDEVHRHICSAIGHDLDPDQAQVYLDDRSAPPVCPP</sequence>
<dbReference type="InterPro" id="IPR001680">
    <property type="entry name" value="WD40_rpt"/>
</dbReference>
<dbReference type="SUPFAM" id="SSF52540">
    <property type="entry name" value="P-loop containing nucleoside triphosphate hydrolases"/>
    <property type="match status" value="1"/>
</dbReference>
<dbReference type="InterPro" id="IPR043504">
    <property type="entry name" value="Peptidase_S1_PA_chymotrypsin"/>
</dbReference>
<feature type="repeat" description="WD" evidence="3">
    <location>
        <begin position="950"/>
        <end position="982"/>
    </location>
</feature>
<dbReference type="Pfam" id="PF13365">
    <property type="entry name" value="Trypsin_2"/>
    <property type="match status" value="1"/>
</dbReference>
<name>A0ABQ4A105_9ACTN</name>
<reference evidence="5 6" key="1">
    <citation type="submission" date="2021-01" db="EMBL/GenBank/DDBJ databases">
        <title>Whole genome shotgun sequence of Actinoplanes humidus NBRC 14915.</title>
        <authorList>
            <person name="Komaki H."/>
            <person name="Tamura T."/>
        </authorList>
    </citation>
    <scope>NUCLEOTIDE SEQUENCE [LARGE SCALE GENOMIC DNA]</scope>
    <source>
        <strain evidence="5 6">NBRC 14915</strain>
    </source>
</reference>
<dbReference type="PROSITE" id="PS00678">
    <property type="entry name" value="WD_REPEATS_1"/>
    <property type="match status" value="5"/>
</dbReference>
<dbReference type="InterPro" id="IPR027417">
    <property type="entry name" value="P-loop_NTPase"/>
</dbReference>
<dbReference type="PRINTS" id="PR00320">
    <property type="entry name" value="GPROTEINBRPT"/>
</dbReference>
<dbReference type="SMART" id="SM00320">
    <property type="entry name" value="WD40"/>
    <property type="match status" value="14"/>
</dbReference>
<proteinExistence type="predicted"/>
<evidence type="ECO:0000313" key="5">
    <source>
        <dbReference type="EMBL" id="GIE24526.1"/>
    </source>
</evidence>
<gene>
    <name evidence="5" type="ORF">Ahu01nite_076280</name>
</gene>
<dbReference type="InterPro" id="IPR019775">
    <property type="entry name" value="WD40_repeat_CS"/>
</dbReference>
<dbReference type="InterPro" id="IPR036322">
    <property type="entry name" value="WD40_repeat_dom_sf"/>
</dbReference>
<dbReference type="CDD" id="cd00200">
    <property type="entry name" value="WD40"/>
    <property type="match status" value="2"/>
</dbReference>
<feature type="repeat" description="WD" evidence="3">
    <location>
        <begin position="1201"/>
        <end position="1242"/>
    </location>
</feature>
<dbReference type="EMBL" id="BOMN01000111">
    <property type="protein sequence ID" value="GIE24526.1"/>
    <property type="molecule type" value="Genomic_DNA"/>
</dbReference>
<keyword evidence="6" id="KW-1185">Reference proteome</keyword>
<feature type="repeat" description="WD" evidence="3">
    <location>
        <begin position="833"/>
        <end position="867"/>
    </location>
</feature>
<dbReference type="Pfam" id="PF00400">
    <property type="entry name" value="WD40"/>
    <property type="match status" value="14"/>
</dbReference>
<keyword evidence="2" id="KW-0677">Repeat</keyword>